<sequence>MDHPRGEATVSAMDITPLEPGSEEQLRPFADMVPGAPADCDQGLVARVSGQPVGAAWLKDDGPAAAGFVGEGIPQVYVAVAEEHQGEGLGTKLLGGVLSLARMSGAPAVSAAIAEANEAQELFGRLGFTDVGFGEGTYVLLADLGERS</sequence>
<dbReference type="Proteomes" id="UP000243589">
    <property type="component" value="Unassembled WGS sequence"/>
</dbReference>
<dbReference type="CDD" id="cd04301">
    <property type="entry name" value="NAT_SF"/>
    <property type="match status" value="1"/>
</dbReference>
<dbReference type="SUPFAM" id="SSF55729">
    <property type="entry name" value="Acyl-CoA N-acyltransferases (Nat)"/>
    <property type="match status" value="1"/>
</dbReference>
<dbReference type="AlphaFoldDB" id="A0A150H755"/>
<evidence type="ECO:0000313" key="3">
    <source>
        <dbReference type="EMBL" id="KXZ57901.1"/>
    </source>
</evidence>
<organism evidence="3 4">
    <name type="scientific">Brevibacterium ravenspurgense</name>
    <dbReference type="NCBI Taxonomy" id="479117"/>
    <lineage>
        <taxon>Bacteria</taxon>
        <taxon>Bacillati</taxon>
        <taxon>Actinomycetota</taxon>
        <taxon>Actinomycetes</taxon>
        <taxon>Micrococcales</taxon>
        <taxon>Brevibacteriaceae</taxon>
        <taxon>Brevibacterium</taxon>
    </lineage>
</organism>
<feature type="domain" description="N-acetyltransferase" evidence="2">
    <location>
        <begin position="1"/>
        <end position="146"/>
    </location>
</feature>
<dbReference type="PROSITE" id="PS51186">
    <property type="entry name" value="GNAT"/>
    <property type="match status" value="1"/>
</dbReference>
<dbReference type="InterPro" id="IPR016181">
    <property type="entry name" value="Acyl_CoA_acyltransferase"/>
</dbReference>
<comment type="caution">
    <text evidence="3">The sequence shown here is derived from an EMBL/GenBank/DDBJ whole genome shotgun (WGS) entry which is preliminary data.</text>
</comment>
<dbReference type="GO" id="GO:0016747">
    <property type="term" value="F:acyltransferase activity, transferring groups other than amino-acyl groups"/>
    <property type="evidence" value="ECO:0007669"/>
    <property type="project" value="InterPro"/>
</dbReference>
<protein>
    <submittedName>
        <fullName evidence="3">Acetyltransferase (GNAT) family protein</fullName>
    </submittedName>
</protein>
<accession>A0A150H755</accession>
<dbReference type="EMBL" id="LQQC01000010">
    <property type="protein sequence ID" value="KXZ57901.1"/>
    <property type="molecule type" value="Genomic_DNA"/>
</dbReference>
<keyword evidence="3" id="KW-0808">Transferase</keyword>
<feature type="region of interest" description="Disordered" evidence="1">
    <location>
        <begin position="1"/>
        <end position="22"/>
    </location>
</feature>
<proteinExistence type="predicted"/>
<evidence type="ECO:0000256" key="1">
    <source>
        <dbReference type="SAM" id="MobiDB-lite"/>
    </source>
</evidence>
<gene>
    <name evidence="3" type="ORF">Bravens_00932</name>
</gene>
<evidence type="ECO:0000313" key="4">
    <source>
        <dbReference type="Proteomes" id="UP000243589"/>
    </source>
</evidence>
<dbReference type="InterPro" id="IPR000182">
    <property type="entry name" value="GNAT_dom"/>
</dbReference>
<name>A0A150H755_9MICO</name>
<dbReference type="Pfam" id="PF00583">
    <property type="entry name" value="Acetyltransf_1"/>
    <property type="match status" value="1"/>
</dbReference>
<dbReference type="Gene3D" id="3.40.630.30">
    <property type="match status" value="1"/>
</dbReference>
<evidence type="ECO:0000259" key="2">
    <source>
        <dbReference type="PROSITE" id="PS51186"/>
    </source>
</evidence>
<keyword evidence="4" id="KW-1185">Reference proteome</keyword>
<dbReference type="PATRIC" id="fig|479117.4.peg.932"/>
<reference evidence="3 4" key="1">
    <citation type="submission" date="2016-01" db="EMBL/GenBank/DDBJ databases">
        <title>Use of Whole Genome Sequencing to ascertain that Brevibacterium massiliense (Roux, Raoult 2009) is a later heterotypic synonym of Brevibacterium ravenspurgense (Mages 2008).</title>
        <authorList>
            <person name="Bernier A.-M."/>
            <person name="Burdz T."/>
            <person name="Huynh C."/>
            <person name="Pachecho A.L."/>
            <person name="Wiebe D."/>
            <person name="Bonner C."/>
            <person name="Bernard K."/>
        </authorList>
    </citation>
    <scope>NUCLEOTIDE SEQUENCE [LARGE SCALE GENOMIC DNA]</scope>
    <source>
        <strain evidence="3 4">CCUG56047</strain>
    </source>
</reference>